<keyword evidence="4 9" id="KW-0812">Transmembrane</keyword>
<dbReference type="CDD" id="cd18548">
    <property type="entry name" value="ABC_6TM_Tm287_like"/>
    <property type="match status" value="1"/>
</dbReference>
<dbReference type="SUPFAM" id="SSF52540">
    <property type="entry name" value="P-loop containing nucleoside triphosphate hydrolases"/>
    <property type="match status" value="1"/>
</dbReference>
<sequence>MIKLFKYLKPYQLFIGLALFFLLVELGVELVQPLLMAKIIDEGIMQKDLSVVVFWGSIMMGMALFSFLGGIVNSFAASHVAQSFGYDVRKRLFEKVQAFSFSNLNKFAASSLITRLTNDVTMIQSTVFMGLRIMLRAPQMVIGGVVMALFVHVQLALILVIMIPVLVFFLVWMMKRAMRLFKGVQERLDQVNGVIRENLMGTRVIKVFLRKDHEVKRFAAASDELKEKTTASLRFIETTMPVLMLIMNGGILFIIWLGSEYISTGDIQVGEVVAIVNYAMRITTSLSILSWLMTVVARAKASADRVNDIVDTEIDLLDAKETGHIGGEYEGKIQFDSVSFRYPGSEALVLKNLSFTAEARETVAIMGATGAGKTSLFQLIPRLFDIESGYIYLDDEELTHIPLHTLRKQIGYVPQEAVLFSGSIRDNIAWGKEEASIEEIMLAAKHAQIHETIMQLPKQYETTLGQKGINLSGGQKQRLSIARALVRNPKILLLDDSTSALDLKTEGKLLHALKKGYSCTTLIITQKISTAMEADKILLLDEGELVAIGTHAQLAETNALYQKIIQSQFGKEGLRFEAKS</sequence>
<evidence type="ECO:0000256" key="2">
    <source>
        <dbReference type="ARBA" id="ARBA00022448"/>
    </source>
</evidence>
<feature type="transmembrane region" description="Helical" evidence="9">
    <location>
        <begin position="116"/>
        <end position="135"/>
    </location>
</feature>
<name>A0A398BMZ6_9BACI</name>
<organism evidence="12 13">
    <name type="scientific">Peribacillus asahii</name>
    <dbReference type="NCBI Taxonomy" id="228899"/>
    <lineage>
        <taxon>Bacteria</taxon>
        <taxon>Bacillati</taxon>
        <taxon>Bacillota</taxon>
        <taxon>Bacilli</taxon>
        <taxon>Bacillales</taxon>
        <taxon>Bacillaceae</taxon>
        <taxon>Peribacillus</taxon>
    </lineage>
</organism>
<dbReference type="InterPro" id="IPR017871">
    <property type="entry name" value="ABC_transporter-like_CS"/>
</dbReference>
<dbReference type="Gene3D" id="1.20.1560.10">
    <property type="entry name" value="ABC transporter type 1, transmembrane domain"/>
    <property type="match status" value="1"/>
</dbReference>
<dbReference type="FunFam" id="3.40.50.300:FF:000221">
    <property type="entry name" value="Multidrug ABC transporter ATP-binding protein"/>
    <property type="match status" value="1"/>
</dbReference>
<evidence type="ECO:0000256" key="5">
    <source>
        <dbReference type="ARBA" id="ARBA00022741"/>
    </source>
</evidence>
<dbReference type="InterPro" id="IPR027417">
    <property type="entry name" value="P-loop_NTPase"/>
</dbReference>
<evidence type="ECO:0000313" key="13">
    <source>
        <dbReference type="Proteomes" id="UP000266016"/>
    </source>
</evidence>
<feature type="domain" description="ABC transporter" evidence="10">
    <location>
        <begin position="333"/>
        <end position="567"/>
    </location>
</feature>
<feature type="transmembrane region" description="Helical" evidence="9">
    <location>
        <begin position="235"/>
        <end position="258"/>
    </location>
</feature>
<reference evidence="12 13" key="1">
    <citation type="submission" date="2018-08" db="EMBL/GenBank/DDBJ databases">
        <title>Bacillus jemisoniae sp. nov., Bacillus chryseoplanitiae sp. nov., Bacillus resnikiae sp. nov., and Bacillus frankliniae sp. nov., isolated from Viking spacecraft and associated surfaces.</title>
        <authorList>
            <person name="Seuylemezian A."/>
            <person name="Vaishampayan P."/>
        </authorList>
    </citation>
    <scope>NUCLEOTIDE SEQUENCE [LARGE SCALE GENOMIC DNA]</scope>
    <source>
        <strain evidence="12 13">MA001</strain>
    </source>
</reference>
<keyword evidence="2" id="KW-0813">Transport</keyword>
<dbReference type="GO" id="GO:0005524">
    <property type="term" value="F:ATP binding"/>
    <property type="evidence" value="ECO:0007669"/>
    <property type="project" value="UniProtKB-KW"/>
</dbReference>
<dbReference type="PANTHER" id="PTHR43394">
    <property type="entry name" value="ATP-DEPENDENT PERMEASE MDL1, MITOCHONDRIAL"/>
    <property type="match status" value="1"/>
</dbReference>
<feature type="transmembrane region" description="Helical" evidence="9">
    <location>
        <begin position="141"/>
        <end position="172"/>
    </location>
</feature>
<dbReference type="InterPro" id="IPR011527">
    <property type="entry name" value="ABC1_TM_dom"/>
</dbReference>
<dbReference type="SUPFAM" id="SSF90123">
    <property type="entry name" value="ABC transporter transmembrane region"/>
    <property type="match status" value="1"/>
</dbReference>
<feature type="domain" description="ABC transmembrane type-1" evidence="11">
    <location>
        <begin position="17"/>
        <end position="298"/>
    </location>
</feature>
<dbReference type="Pfam" id="PF00005">
    <property type="entry name" value="ABC_tran"/>
    <property type="match status" value="1"/>
</dbReference>
<keyword evidence="5" id="KW-0547">Nucleotide-binding</keyword>
<accession>A0A398BMZ6</accession>
<dbReference type="RefSeq" id="WP_119115714.1">
    <property type="nucleotide sequence ID" value="NZ_QWVS01000003.1"/>
</dbReference>
<protein>
    <submittedName>
        <fullName evidence="12">ABC transporter ATP-binding protein</fullName>
    </submittedName>
</protein>
<evidence type="ECO:0000313" key="12">
    <source>
        <dbReference type="EMBL" id="RID88726.1"/>
    </source>
</evidence>
<dbReference type="PROSITE" id="PS50929">
    <property type="entry name" value="ABC_TM1F"/>
    <property type="match status" value="1"/>
</dbReference>
<evidence type="ECO:0000256" key="1">
    <source>
        <dbReference type="ARBA" id="ARBA00004651"/>
    </source>
</evidence>
<dbReference type="Proteomes" id="UP000266016">
    <property type="component" value="Unassembled WGS sequence"/>
</dbReference>
<dbReference type="PROSITE" id="PS50893">
    <property type="entry name" value="ABC_TRANSPORTER_2"/>
    <property type="match status" value="1"/>
</dbReference>
<evidence type="ECO:0000259" key="10">
    <source>
        <dbReference type="PROSITE" id="PS50893"/>
    </source>
</evidence>
<dbReference type="Pfam" id="PF00664">
    <property type="entry name" value="ABC_membrane"/>
    <property type="match status" value="1"/>
</dbReference>
<comment type="subcellular location">
    <subcellularLocation>
        <location evidence="1">Cell membrane</location>
        <topology evidence="1">Multi-pass membrane protein</topology>
    </subcellularLocation>
</comment>
<dbReference type="PANTHER" id="PTHR43394:SF1">
    <property type="entry name" value="ATP-BINDING CASSETTE SUB-FAMILY B MEMBER 10, MITOCHONDRIAL"/>
    <property type="match status" value="1"/>
</dbReference>
<evidence type="ECO:0000256" key="3">
    <source>
        <dbReference type="ARBA" id="ARBA00022475"/>
    </source>
</evidence>
<comment type="caution">
    <text evidence="12">The sequence shown here is derived from an EMBL/GenBank/DDBJ whole genome shotgun (WGS) entry which is preliminary data.</text>
</comment>
<evidence type="ECO:0000256" key="6">
    <source>
        <dbReference type="ARBA" id="ARBA00022840"/>
    </source>
</evidence>
<keyword evidence="3" id="KW-1003">Cell membrane</keyword>
<keyword evidence="6 12" id="KW-0067">ATP-binding</keyword>
<dbReference type="InterPro" id="IPR036640">
    <property type="entry name" value="ABC1_TM_sf"/>
</dbReference>
<gene>
    <name evidence="12" type="ORF">D1953_03140</name>
</gene>
<keyword evidence="7 9" id="KW-1133">Transmembrane helix</keyword>
<dbReference type="AlphaFoldDB" id="A0A398BMZ6"/>
<evidence type="ECO:0000259" key="11">
    <source>
        <dbReference type="PROSITE" id="PS50929"/>
    </source>
</evidence>
<dbReference type="SMART" id="SM00382">
    <property type="entry name" value="AAA"/>
    <property type="match status" value="1"/>
</dbReference>
<dbReference type="GO" id="GO:0015421">
    <property type="term" value="F:ABC-type oligopeptide transporter activity"/>
    <property type="evidence" value="ECO:0007669"/>
    <property type="project" value="TreeGrafter"/>
</dbReference>
<dbReference type="PROSITE" id="PS00211">
    <property type="entry name" value="ABC_TRANSPORTER_1"/>
    <property type="match status" value="1"/>
</dbReference>
<evidence type="ECO:0000256" key="7">
    <source>
        <dbReference type="ARBA" id="ARBA00022989"/>
    </source>
</evidence>
<dbReference type="EMBL" id="QWVS01000003">
    <property type="protein sequence ID" value="RID88726.1"/>
    <property type="molecule type" value="Genomic_DNA"/>
</dbReference>
<dbReference type="InterPro" id="IPR003593">
    <property type="entry name" value="AAA+_ATPase"/>
</dbReference>
<keyword evidence="8 9" id="KW-0472">Membrane</keyword>
<evidence type="ECO:0000256" key="8">
    <source>
        <dbReference type="ARBA" id="ARBA00023136"/>
    </source>
</evidence>
<dbReference type="InterPro" id="IPR039421">
    <property type="entry name" value="Type_1_exporter"/>
</dbReference>
<dbReference type="InterPro" id="IPR003439">
    <property type="entry name" value="ABC_transporter-like_ATP-bd"/>
</dbReference>
<dbReference type="GO" id="GO:0016887">
    <property type="term" value="F:ATP hydrolysis activity"/>
    <property type="evidence" value="ECO:0007669"/>
    <property type="project" value="InterPro"/>
</dbReference>
<evidence type="ECO:0000256" key="9">
    <source>
        <dbReference type="SAM" id="Phobius"/>
    </source>
</evidence>
<dbReference type="Gene3D" id="3.40.50.300">
    <property type="entry name" value="P-loop containing nucleotide triphosphate hydrolases"/>
    <property type="match status" value="1"/>
</dbReference>
<proteinExistence type="predicted"/>
<keyword evidence="13" id="KW-1185">Reference proteome</keyword>
<feature type="transmembrane region" description="Helical" evidence="9">
    <location>
        <begin position="51"/>
        <end position="72"/>
    </location>
</feature>
<dbReference type="GO" id="GO:0005886">
    <property type="term" value="C:plasma membrane"/>
    <property type="evidence" value="ECO:0007669"/>
    <property type="project" value="UniProtKB-SubCell"/>
</dbReference>
<evidence type="ECO:0000256" key="4">
    <source>
        <dbReference type="ARBA" id="ARBA00022692"/>
    </source>
</evidence>